<dbReference type="Proteomes" id="UP001458880">
    <property type="component" value="Unassembled WGS sequence"/>
</dbReference>
<sequence length="275" mass="32209">MNEAPLYSQNNILQRHDALHVLKDYAKLVKWKYDVEERVLDVGCGDGNVTADILLPFLPENVEKIVGIDISNEMVEFANKYHSNEKVKFIQGDIGAKELIDEVDEEYDHIFSFFCLHWIQNQRKCAENLYNLLKPKGDVLLTFLVTNPIFDIYEKLSNYKTWAKYMSDVNKFISPFHHCKDPQATYTKILKSAGFTVDVCEIIDRVFIFTDIVLWRKAIAAVNPFLPRIPDDMKKEFEEDFFEEVKQMKCVIKNENNNEDNIEARYKLFVVHAHK</sequence>
<dbReference type="EMBL" id="JASPKY010000238">
    <property type="protein sequence ID" value="KAK9717590.1"/>
    <property type="molecule type" value="Genomic_DNA"/>
</dbReference>
<evidence type="ECO:0000259" key="1">
    <source>
        <dbReference type="Pfam" id="PF13847"/>
    </source>
</evidence>
<evidence type="ECO:0000313" key="3">
    <source>
        <dbReference type="Proteomes" id="UP001458880"/>
    </source>
</evidence>
<proteinExistence type="predicted"/>
<dbReference type="AlphaFoldDB" id="A0AAW1KDS0"/>
<name>A0AAW1KDS0_POPJA</name>
<dbReference type="Gene3D" id="3.40.50.150">
    <property type="entry name" value="Vaccinia Virus protein VP39"/>
    <property type="match status" value="1"/>
</dbReference>
<dbReference type="GO" id="GO:0008168">
    <property type="term" value="F:methyltransferase activity"/>
    <property type="evidence" value="ECO:0007669"/>
    <property type="project" value="UniProtKB-KW"/>
</dbReference>
<reference evidence="2 3" key="1">
    <citation type="journal article" date="2024" name="BMC Genomics">
        <title>De novo assembly and annotation of Popillia japonica's genome with initial clues to its potential as an invasive pest.</title>
        <authorList>
            <person name="Cucini C."/>
            <person name="Boschi S."/>
            <person name="Funari R."/>
            <person name="Cardaioli E."/>
            <person name="Iannotti N."/>
            <person name="Marturano G."/>
            <person name="Paoli F."/>
            <person name="Bruttini M."/>
            <person name="Carapelli A."/>
            <person name="Frati F."/>
            <person name="Nardi F."/>
        </authorList>
    </citation>
    <scope>NUCLEOTIDE SEQUENCE [LARGE SCALE GENOMIC DNA]</scope>
    <source>
        <strain evidence="2">DMR45628</strain>
    </source>
</reference>
<dbReference type="InterPro" id="IPR029063">
    <property type="entry name" value="SAM-dependent_MTases_sf"/>
</dbReference>
<feature type="domain" description="Methyltransferase" evidence="1">
    <location>
        <begin position="36"/>
        <end position="160"/>
    </location>
</feature>
<dbReference type="PANTHER" id="PTHR43861">
    <property type="entry name" value="TRANS-ACONITATE 2-METHYLTRANSFERASE-RELATED"/>
    <property type="match status" value="1"/>
</dbReference>
<keyword evidence="3" id="KW-1185">Reference proteome</keyword>
<evidence type="ECO:0000313" key="2">
    <source>
        <dbReference type="EMBL" id="KAK9717590.1"/>
    </source>
</evidence>
<keyword evidence="2" id="KW-0489">Methyltransferase</keyword>
<dbReference type="GO" id="GO:0032259">
    <property type="term" value="P:methylation"/>
    <property type="evidence" value="ECO:0007669"/>
    <property type="project" value="UniProtKB-KW"/>
</dbReference>
<protein>
    <submittedName>
        <fullName evidence="2">Methyltransferase domain</fullName>
    </submittedName>
</protein>
<dbReference type="InterPro" id="IPR025714">
    <property type="entry name" value="Methyltranfer_dom"/>
</dbReference>
<keyword evidence="2" id="KW-0808">Transferase</keyword>
<comment type="caution">
    <text evidence="2">The sequence shown here is derived from an EMBL/GenBank/DDBJ whole genome shotgun (WGS) entry which is preliminary data.</text>
</comment>
<dbReference type="CDD" id="cd02440">
    <property type="entry name" value="AdoMet_MTases"/>
    <property type="match status" value="1"/>
</dbReference>
<gene>
    <name evidence="2" type="ORF">QE152_g23645</name>
</gene>
<accession>A0AAW1KDS0</accession>
<dbReference type="SUPFAM" id="SSF53335">
    <property type="entry name" value="S-adenosyl-L-methionine-dependent methyltransferases"/>
    <property type="match status" value="1"/>
</dbReference>
<organism evidence="2 3">
    <name type="scientific">Popillia japonica</name>
    <name type="common">Japanese beetle</name>
    <dbReference type="NCBI Taxonomy" id="7064"/>
    <lineage>
        <taxon>Eukaryota</taxon>
        <taxon>Metazoa</taxon>
        <taxon>Ecdysozoa</taxon>
        <taxon>Arthropoda</taxon>
        <taxon>Hexapoda</taxon>
        <taxon>Insecta</taxon>
        <taxon>Pterygota</taxon>
        <taxon>Neoptera</taxon>
        <taxon>Endopterygota</taxon>
        <taxon>Coleoptera</taxon>
        <taxon>Polyphaga</taxon>
        <taxon>Scarabaeiformia</taxon>
        <taxon>Scarabaeidae</taxon>
        <taxon>Rutelinae</taxon>
        <taxon>Popillia</taxon>
    </lineage>
</organism>
<dbReference type="Pfam" id="PF13847">
    <property type="entry name" value="Methyltransf_31"/>
    <property type="match status" value="1"/>
</dbReference>
<dbReference type="PANTHER" id="PTHR43861:SF1">
    <property type="entry name" value="TRANS-ACONITATE 2-METHYLTRANSFERASE"/>
    <property type="match status" value="1"/>
</dbReference>